<organism evidence="12 14">
    <name type="scientific">Ardenticatena maritima</name>
    <dbReference type="NCBI Taxonomy" id="872965"/>
    <lineage>
        <taxon>Bacteria</taxon>
        <taxon>Bacillati</taxon>
        <taxon>Chloroflexota</taxon>
        <taxon>Ardenticatenia</taxon>
        <taxon>Ardenticatenales</taxon>
        <taxon>Ardenticatenaceae</taxon>
        <taxon>Ardenticatena</taxon>
    </lineage>
</organism>
<dbReference type="InterPro" id="IPR044136">
    <property type="entry name" value="Lys-tRNA-ligase_II_N"/>
</dbReference>
<gene>
    <name evidence="9" type="primary">lysS</name>
    <name evidence="12" type="ORF">ARMA_2672</name>
    <name evidence="13" type="ORF">SE16_02540</name>
</gene>
<evidence type="ECO:0000256" key="1">
    <source>
        <dbReference type="ARBA" id="ARBA00008226"/>
    </source>
</evidence>
<dbReference type="GO" id="GO:0000049">
    <property type="term" value="F:tRNA binding"/>
    <property type="evidence" value="ECO:0007669"/>
    <property type="project" value="TreeGrafter"/>
</dbReference>
<dbReference type="GO" id="GO:0005524">
    <property type="term" value="F:ATP binding"/>
    <property type="evidence" value="ECO:0007669"/>
    <property type="project" value="UniProtKB-UniRule"/>
</dbReference>
<dbReference type="Gene3D" id="3.30.930.10">
    <property type="entry name" value="Bira Bifunctional Protein, Domain 2"/>
    <property type="match status" value="1"/>
</dbReference>
<dbReference type="Pfam" id="PF01336">
    <property type="entry name" value="tRNA_anti-codon"/>
    <property type="match status" value="1"/>
</dbReference>
<dbReference type="SUPFAM" id="SSF50249">
    <property type="entry name" value="Nucleic acid-binding proteins"/>
    <property type="match status" value="1"/>
</dbReference>
<feature type="binding site" evidence="9">
    <location>
        <position position="404"/>
    </location>
    <ligand>
        <name>Mg(2+)</name>
        <dbReference type="ChEBI" id="CHEBI:18420"/>
        <label>1</label>
    </ligand>
</feature>
<dbReference type="InterPro" id="IPR004365">
    <property type="entry name" value="NA-bd_OB_tRNA"/>
</dbReference>
<dbReference type="InterPro" id="IPR002313">
    <property type="entry name" value="Lys-tRNA-ligase_II"/>
</dbReference>
<keyword evidence="5 9" id="KW-0067">ATP-binding</keyword>
<dbReference type="GO" id="GO:0000287">
    <property type="term" value="F:magnesium ion binding"/>
    <property type="evidence" value="ECO:0007669"/>
    <property type="project" value="UniProtKB-UniRule"/>
</dbReference>
<dbReference type="InterPro" id="IPR006195">
    <property type="entry name" value="aa-tRNA-synth_II"/>
</dbReference>
<evidence type="ECO:0000259" key="11">
    <source>
        <dbReference type="PROSITE" id="PS50862"/>
    </source>
</evidence>
<dbReference type="InterPro" id="IPR012340">
    <property type="entry name" value="NA-bd_OB-fold"/>
</dbReference>
<proteinExistence type="inferred from homology"/>
<protein>
    <recommendedName>
        <fullName evidence="9">Lysine--tRNA ligase</fullName>
        <ecNumber evidence="9">6.1.1.6</ecNumber>
    </recommendedName>
    <alternativeName>
        <fullName evidence="9">Lysyl-tRNA synthetase</fullName>
        <shortName evidence="9">LysRS</shortName>
    </alternativeName>
</protein>
<keyword evidence="9" id="KW-0963">Cytoplasm</keyword>
<dbReference type="PROSITE" id="PS50862">
    <property type="entry name" value="AA_TRNA_LIGASE_II"/>
    <property type="match status" value="1"/>
</dbReference>
<dbReference type="GO" id="GO:0005829">
    <property type="term" value="C:cytosol"/>
    <property type="evidence" value="ECO:0007669"/>
    <property type="project" value="TreeGrafter"/>
</dbReference>
<dbReference type="PANTHER" id="PTHR42918">
    <property type="entry name" value="LYSYL-TRNA SYNTHETASE"/>
    <property type="match status" value="1"/>
</dbReference>
<reference evidence="14" key="3">
    <citation type="submission" date="2015-08" db="EMBL/GenBank/DDBJ databases">
        <title>Draft Genome Sequence of a Heterotrophic Facultative Anaerobic Bacterium Ardenticatena maritima Strain 110S.</title>
        <authorList>
            <person name="Kawaichi S."/>
            <person name="Yoshida T."/>
            <person name="Sako Y."/>
            <person name="Nakamura R."/>
        </authorList>
    </citation>
    <scope>NUCLEOTIDE SEQUENCE [LARGE SCALE GENOMIC DNA]</scope>
    <source>
        <strain evidence="14">110S</strain>
    </source>
</reference>
<evidence type="ECO:0000256" key="5">
    <source>
        <dbReference type="ARBA" id="ARBA00022840"/>
    </source>
</evidence>
<feature type="domain" description="Aminoacyl-transfer RNA synthetases class-II family profile" evidence="11">
    <location>
        <begin position="174"/>
        <end position="488"/>
    </location>
</feature>
<evidence type="ECO:0000313" key="12">
    <source>
        <dbReference type="EMBL" id="GAP64249.1"/>
    </source>
</evidence>
<evidence type="ECO:0000256" key="7">
    <source>
        <dbReference type="ARBA" id="ARBA00023146"/>
    </source>
</evidence>
<reference evidence="13 15" key="2">
    <citation type="submission" date="2015-07" db="EMBL/GenBank/DDBJ databases">
        <title>Whole genome sequence of Ardenticatena maritima DSM 23922.</title>
        <authorList>
            <person name="Hemp J."/>
            <person name="Ward L.M."/>
            <person name="Pace L.A."/>
            <person name="Fischer W.W."/>
        </authorList>
    </citation>
    <scope>NUCLEOTIDE SEQUENCE [LARGE SCALE GENOMIC DNA]</scope>
    <source>
        <strain evidence="13 15">110S</strain>
    </source>
</reference>
<keyword evidence="14" id="KW-1185">Reference proteome</keyword>
<dbReference type="InterPro" id="IPR018149">
    <property type="entry name" value="Lys-tRNA-synth_II_C"/>
</dbReference>
<keyword evidence="7 9" id="KW-0030">Aminoacyl-tRNA synthetase</keyword>
<evidence type="ECO:0000313" key="15">
    <source>
        <dbReference type="Proteomes" id="UP000050502"/>
    </source>
</evidence>
<comment type="similarity">
    <text evidence="1 9">Belongs to the class-II aminoacyl-tRNA synthetase family.</text>
</comment>
<evidence type="ECO:0000256" key="6">
    <source>
        <dbReference type="ARBA" id="ARBA00022917"/>
    </source>
</evidence>
<dbReference type="PATRIC" id="fig|872965.6.peg.459"/>
<accession>A0A0M8KBC2</accession>
<dbReference type="AlphaFoldDB" id="A0A0M8KBC2"/>
<dbReference type="HAMAP" id="MF_00252">
    <property type="entry name" value="Lys_tRNA_synth_class2"/>
    <property type="match status" value="1"/>
</dbReference>
<dbReference type="CDD" id="cd04322">
    <property type="entry name" value="LysRS_N"/>
    <property type="match status" value="1"/>
</dbReference>
<comment type="caution">
    <text evidence="12">The sequence shown here is derived from an EMBL/GenBank/DDBJ whole genome shotgun (WGS) entry which is preliminary data.</text>
</comment>
<dbReference type="CDD" id="cd00775">
    <property type="entry name" value="LysRS_core"/>
    <property type="match status" value="1"/>
</dbReference>
<evidence type="ECO:0000256" key="8">
    <source>
        <dbReference type="ARBA" id="ARBA00048573"/>
    </source>
</evidence>
<dbReference type="InterPro" id="IPR045864">
    <property type="entry name" value="aa-tRNA-synth_II/BPL/LPL"/>
</dbReference>
<dbReference type="PRINTS" id="PR00982">
    <property type="entry name" value="TRNASYNTHLYS"/>
</dbReference>
<comment type="catalytic activity">
    <reaction evidence="8 9 10">
        <text>tRNA(Lys) + L-lysine + ATP = L-lysyl-tRNA(Lys) + AMP + diphosphate</text>
        <dbReference type="Rhea" id="RHEA:20792"/>
        <dbReference type="Rhea" id="RHEA-COMP:9696"/>
        <dbReference type="Rhea" id="RHEA-COMP:9697"/>
        <dbReference type="ChEBI" id="CHEBI:30616"/>
        <dbReference type="ChEBI" id="CHEBI:32551"/>
        <dbReference type="ChEBI" id="CHEBI:33019"/>
        <dbReference type="ChEBI" id="CHEBI:78442"/>
        <dbReference type="ChEBI" id="CHEBI:78529"/>
        <dbReference type="ChEBI" id="CHEBI:456215"/>
        <dbReference type="EC" id="6.1.1.6"/>
    </reaction>
</comment>
<keyword evidence="4 9" id="KW-0547">Nucleotide-binding</keyword>
<dbReference type="Pfam" id="PF00152">
    <property type="entry name" value="tRNA-synt_2"/>
    <property type="match status" value="1"/>
</dbReference>
<feature type="binding site" evidence="9">
    <location>
        <position position="411"/>
    </location>
    <ligand>
        <name>Mg(2+)</name>
        <dbReference type="ChEBI" id="CHEBI:18420"/>
        <label>1</label>
    </ligand>
</feature>
<evidence type="ECO:0000256" key="4">
    <source>
        <dbReference type="ARBA" id="ARBA00022741"/>
    </source>
</evidence>
<dbReference type="OrthoDB" id="9802326at2"/>
<dbReference type="NCBIfam" id="NF001756">
    <property type="entry name" value="PRK00484.1"/>
    <property type="match status" value="1"/>
</dbReference>
<dbReference type="GO" id="GO:0004824">
    <property type="term" value="F:lysine-tRNA ligase activity"/>
    <property type="evidence" value="ECO:0007669"/>
    <property type="project" value="UniProtKB-UniRule"/>
</dbReference>
<evidence type="ECO:0000313" key="13">
    <source>
        <dbReference type="EMBL" id="KPL89356.1"/>
    </source>
</evidence>
<dbReference type="RefSeq" id="WP_054493965.1">
    <property type="nucleotide sequence ID" value="NZ_BBZA01000240.1"/>
</dbReference>
<dbReference type="EMBL" id="BBZA01000240">
    <property type="protein sequence ID" value="GAP64249.1"/>
    <property type="molecule type" value="Genomic_DNA"/>
</dbReference>
<comment type="cofactor">
    <cofactor evidence="9 10">
        <name>Mg(2+)</name>
        <dbReference type="ChEBI" id="CHEBI:18420"/>
    </cofactor>
    <text evidence="9 10">Binds 3 Mg(2+) ions per subunit.</text>
</comment>
<dbReference type="PANTHER" id="PTHR42918:SF15">
    <property type="entry name" value="LYSINE--TRNA LIGASE, CHLOROPLASTIC_MITOCHONDRIAL"/>
    <property type="match status" value="1"/>
</dbReference>
<evidence type="ECO:0000256" key="2">
    <source>
        <dbReference type="ARBA" id="ARBA00022598"/>
    </source>
</evidence>
<evidence type="ECO:0000256" key="3">
    <source>
        <dbReference type="ARBA" id="ARBA00022723"/>
    </source>
</evidence>
<dbReference type="Proteomes" id="UP000050502">
    <property type="component" value="Unassembled WGS sequence"/>
</dbReference>
<dbReference type="FunFam" id="2.40.50.140:FF:000024">
    <property type="entry name" value="Lysine--tRNA ligase"/>
    <property type="match status" value="1"/>
</dbReference>
<evidence type="ECO:0000313" key="14">
    <source>
        <dbReference type="Proteomes" id="UP000037784"/>
    </source>
</evidence>
<dbReference type="InterPro" id="IPR004364">
    <property type="entry name" value="Aa-tRNA-synt_II"/>
</dbReference>
<feature type="binding site" evidence="9">
    <location>
        <position position="411"/>
    </location>
    <ligand>
        <name>Mg(2+)</name>
        <dbReference type="ChEBI" id="CHEBI:18420"/>
        <label>2</label>
    </ligand>
</feature>
<dbReference type="GO" id="GO:0006430">
    <property type="term" value="P:lysyl-tRNA aminoacylation"/>
    <property type="evidence" value="ECO:0007669"/>
    <property type="project" value="UniProtKB-UniRule"/>
</dbReference>
<name>A0A0M8KBC2_9CHLR</name>
<reference evidence="12" key="1">
    <citation type="journal article" date="2015" name="Genome Announc.">
        <title>Draft Genome Sequence of a Heterotrophic Facultative Anaerobic Thermophilic Bacterium, Ardenticatena maritima Strain 110ST.</title>
        <authorList>
            <person name="Kawaichi S."/>
            <person name="Yoshida T."/>
            <person name="Sako Y."/>
            <person name="Nakamura R."/>
        </authorList>
    </citation>
    <scope>NUCLEOTIDE SEQUENCE [LARGE SCALE GENOMIC DNA]</scope>
    <source>
        <strain evidence="12">110S</strain>
    </source>
</reference>
<dbReference type="EC" id="6.1.1.6" evidence="9"/>
<keyword evidence="2 9" id="KW-0436">Ligase</keyword>
<evidence type="ECO:0000256" key="10">
    <source>
        <dbReference type="RuleBase" id="RU000336"/>
    </source>
</evidence>
<keyword evidence="9 10" id="KW-0460">Magnesium</keyword>
<dbReference type="Gene3D" id="2.40.50.140">
    <property type="entry name" value="Nucleic acid-binding proteins"/>
    <property type="match status" value="1"/>
</dbReference>
<keyword evidence="6 9" id="KW-0648">Protein biosynthesis</keyword>
<dbReference type="SUPFAM" id="SSF55681">
    <property type="entry name" value="Class II aaRS and biotin synthetases"/>
    <property type="match status" value="1"/>
</dbReference>
<dbReference type="Proteomes" id="UP000037784">
    <property type="component" value="Unassembled WGS sequence"/>
</dbReference>
<dbReference type="FunCoup" id="A0A0M8KBC2">
    <property type="interactions" value="525"/>
</dbReference>
<evidence type="ECO:0000256" key="9">
    <source>
        <dbReference type="HAMAP-Rule" id="MF_00252"/>
    </source>
</evidence>
<keyword evidence="3 9" id="KW-0479">Metal-binding</keyword>
<comment type="subcellular location">
    <subcellularLocation>
        <location evidence="9">Cytoplasm</location>
    </subcellularLocation>
</comment>
<dbReference type="NCBIfam" id="TIGR00499">
    <property type="entry name" value="lysS_bact"/>
    <property type="match status" value="1"/>
</dbReference>
<dbReference type="STRING" id="872965.SE16_02540"/>
<dbReference type="EMBL" id="LGKN01000003">
    <property type="protein sequence ID" value="KPL89356.1"/>
    <property type="molecule type" value="Genomic_DNA"/>
</dbReference>
<sequence length="503" mass="58279">MVDLNQLNEYQRNRLEKAERLREQGIDPYPLRTRRTHTSREAIQALENAPSEDEAPRVIVAGRIVALRVMGKVTFAHIEDRDGRVQLFFQLNTLGEDAYTRVKKLLDLGDIIEAEGVMFRTRTGEPTVRVEAWRMLAKALNPPPEKWHGLSDVEQRYRYRYVDLMSNPDVRRIFETRSRMIRAVRRFMDEQGFLEVETPILQPVYGGAEAEPFITHHNWAKRDLYLRIAPELYLKRLLVGGFERVYEIGKNFRNEGVSTKHNPEHTAMEAYQAYADYNDMMNLAEQLWYRVALDVHGTAQLPYGEHVLDFTPPWPRITLRDAILERTGVDINAARTLDALRDAIRQRGLRVDEKPTWGKLVDELFSEFVEPHLIQPTFIVDYPREISPLAKQKPDDPDTVERFELFIAGMEVANAFSELNDPVEQERRFEAQQANRAAGDTEAHPMDEDFVNALMYGMPPAGGIGFGIDRFAMIFTNQKSIREVILFPTLRERHEESTHEEEA</sequence>
<comment type="subunit">
    <text evidence="9">Homodimer.</text>
</comment>